<name>A0A376A9F3_9HYPH</name>
<gene>
    <name evidence="2" type="ORF">RHIZ70_66</name>
</gene>
<evidence type="ECO:0000313" key="3">
    <source>
        <dbReference type="Proteomes" id="UP000254764"/>
    </source>
</evidence>
<dbReference type="InterPro" id="IPR010985">
    <property type="entry name" value="Ribbon_hlx_hlx"/>
</dbReference>
<accession>A0A376A9F3</accession>
<dbReference type="Proteomes" id="UP000254764">
    <property type="component" value="Unassembled WGS sequence"/>
</dbReference>
<dbReference type="SUPFAM" id="SSF47598">
    <property type="entry name" value="Ribbon-helix-helix"/>
    <property type="match status" value="1"/>
</dbReference>
<feature type="region of interest" description="Disordered" evidence="1">
    <location>
        <begin position="44"/>
        <end position="64"/>
    </location>
</feature>
<proteinExistence type="predicted"/>
<evidence type="ECO:0000256" key="1">
    <source>
        <dbReference type="SAM" id="MobiDB-lite"/>
    </source>
</evidence>
<feature type="compositionally biased region" description="Basic and acidic residues" evidence="1">
    <location>
        <begin position="44"/>
        <end position="56"/>
    </location>
</feature>
<protein>
    <submittedName>
        <fullName evidence="2">Uncharacterized protein</fullName>
    </submittedName>
</protein>
<keyword evidence="3" id="KW-1185">Reference proteome</keyword>
<dbReference type="STRING" id="1336235.GCA_000518785_02504"/>
<organism evidence="2 3">
    <name type="scientific">Ciceribacter selenitireducens ATCC BAA-1503</name>
    <dbReference type="NCBI Taxonomy" id="1336235"/>
    <lineage>
        <taxon>Bacteria</taxon>
        <taxon>Pseudomonadati</taxon>
        <taxon>Pseudomonadota</taxon>
        <taxon>Alphaproteobacteria</taxon>
        <taxon>Hyphomicrobiales</taxon>
        <taxon>Rhizobiaceae</taxon>
        <taxon>Ciceribacter</taxon>
    </lineage>
</organism>
<sequence length="64" mass="7118">MNRQLKIDMPDEMHAELERHAAAAGMSLEAYLVDVLIARISREESLRQENAGKAEETQLGEGPP</sequence>
<dbReference type="GO" id="GO:0006355">
    <property type="term" value="P:regulation of DNA-templated transcription"/>
    <property type="evidence" value="ECO:0007669"/>
    <property type="project" value="InterPro"/>
</dbReference>
<reference evidence="3" key="1">
    <citation type="submission" date="2018-07" db="EMBL/GenBank/DDBJ databases">
        <authorList>
            <person name="Peiro R."/>
            <person name="Begona"/>
            <person name="Cbmso G."/>
            <person name="Lopez M."/>
            <person name="Gonzalez S."/>
        </authorList>
    </citation>
    <scope>NUCLEOTIDE SEQUENCE [LARGE SCALE GENOMIC DNA]</scope>
</reference>
<evidence type="ECO:0000313" key="2">
    <source>
        <dbReference type="EMBL" id="SSC64358.1"/>
    </source>
</evidence>
<dbReference type="AlphaFoldDB" id="A0A376A9F3"/>
<dbReference type="InterPro" id="IPR013321">
    <property type="entry name" value="Arc_rbn_hlx_hlx"/>
</dbReference>
<dbReference type="Gene3D" id="1.10.1220.10">
    <property type="entry name" value="Met repressor-like"/>
    <property type="match status" value="1"/>
</dbReference>
<dbReference type="EMBL" id="UEYP01000010">
    <property type="protein sequence ID" value="SSC64358.1"/>
    <property type="molecule type" value="Genomic_DNA"/>
</dbReference>